<accession>A0ABT7VQN1</accession>
<evidence type="ECO:0000313" key="1">
    <source>
        <dbReference type="EMBL" id="MDM8561969.1"/>
    </source>
</evidence>
<name>A0ABT7VQN1_9GAMM</name>
<comment type="caution">
    <text evidence="1">The sequence shown here is derived from an EMBL/GenBank/DDBJ whole genome shotgun (WGS) entry which is preliminary data.</text>
</comment>
<reference evidence="1" key="1">
    <citation type="submission" date="2023-06" db="EMBL/GenBank/DDBJ databases">
        <title>Uncultivated large filamentous bacteria from sulfidic sediments reveal new species and different genomic features in energy metabolism and defense.</title>
        <authorList>
            <person name="Fonseca A."/>
        </authorList>
    </citation>
    <scope>NUCLEOTIDE SEQUENCE</scope>
    <source>
        <strain evidence="1">HSG4</strain>
    </source>
</reference>
<keyword evidence="2" id="KW-1185">Reference proteome</keyword>
<protein>
    <submittedName>
        <fullName evidence="1">Uncharacterized protein</fullName>
    </submittedName>
</protein>
<dbReference type="Proteomes" id="UP001171945">
    <property type="component" value="Unassembled WGS sequence"/>
</dbReference>
<organism evidence="1 2">
    <name type="scientific">Candidatus Marithioploca araucensis</name>
    <dbReference type="NCBI Taxonomy" id="70273"/>
    <lineage>
        <taxon>Bacteria</taxon>
        <taxon>Pseudomonadati</taxon>
        <taxon>Pseudomonadota</taxon>
        <taxon>Gammaproteobacteria</taxon>
        <taxon>Thiotrichales</taxon>
        <taxon>Thiotrichaceae</taxon>
        <taxon>Candidatus Marithioploca</taxon>
    </lineage>
</organism>
<proteinExistence type="predicted"/>
<dbReference type="EMBL" id="JAUCGM010000030">
    <property type="protein sequence ID" value="MDM8561969.1"/>
    <property type="molecule type" value="Genomic_DNA"/>
</dbReference>
<gene>
    <name evidence="1" type="ORF">QUF54_01285</name>
</gene>
<sequence>MNLSNPLPLVWENYEASRAALTIAKKAVTHDDKKTLLFHTPFKSKNPTEAKRTIENSIKEVEDLFVFVCMVKI</sequence>
<evidence type="ECO:0000313" key="2">
    <source>
        <dbReference type="Proteomes" id="UP001171945"/>
    </source>
</evidence>